<gene>
    <name evidence="1" type="ORF">BDM02DRAFT_1413097</name>
</gene>
<keyword evidence="2" id="KW-1185">Reference proteome</keyword>
<comment type="caution">
    <text evidence="1">The sequence shown here is derived from an EMBL/GenBank/DDBJ whole genome shotgun (WGS) entry which is preliminary data.</text>
</comment>
<name>A0ACB6Z1G7_THEGA</name>
<evidence type="ECO:0000313" key="1">
    <source>
        <dbReference type="EMBL" id="KAF9643554.1"/>
    </source>
</evidence>
<accession>A0ACB6Z1G7</accession>
<evidence type="ECO:0000313" key="2">
    <source>
        <dbReference type="Proteomes" id="UP000886501"/>
    </source>
</evidence>
<protein>
    <submittedName>
        <fullName evidence="1">Uncharacterized protein</fullName>
    </submittedName>
</protein>
<reference evidence="1" key="1">
    <citation type="submission" date="2019-10" db="EMBL/GenBank/DDBJ databases">
        <authorList>
            <consortium name="DOE Joint Genome Institute"/>
            <person name="Kuo A."/>
            <person name="Miyauchi S."/>
            <person name="Kiss E."/>
            <person name="Drula E."/>
            <person name="Kohler A."/>
            <person name="Sanchez-Garcia M."/>
            <person name="Andreopoulos B."/>
            <person name="Barry K.W."/>
            <person name="Bonito G."/>
            <person name="Buee M."/>
            <person name="Carver A."/>
            <person name="Chen C."/>
            <person name="Cichocki N."/>
            <person name="Clum A."/>
            <person name="Culley D."/>
            <person name="Crous P.W."/>
            <person name="Fauchery L."/>
            <person name="Girlanda M."/>
            <person name="Hayes R."/>
            <person name="Keri Z."/>
            <person name="Labutti K."/>
            <person name="Lipzen A."/>
            <person name="Lombard V."/>
            <person name="Magnuson J."/>
            <person name="Maillard F."/>
            <person name="Morin E."/>
            <person name="Murat C."/>
            <person name="Nolan M."/>
            <person name="Ohm R."/>
            <person name="Pangilinan J."/>
            <person name="Pereira M."/>
            <person name="Perotto S."/>
            <person name="Peter M."/>
            <person name="Riley R."/>
            <person name="Sitrit Y."/>
            <person name="Stielow B."/>
            <person name="Szollosi G."/>
            <person name="Zifcakova L."/>
            <person name="Stursova M."/>
            <person name="Spatafora J.W."/>
            <person name="Tedersoo L."/>
            <person name="Vaario L.-M."/>
            <person name="Yamada A."/>
            <person name="Yan M."/>
            <person name="Wang P."/>
            <person name="Xu J."/>
            <person name="Bruns T."/>
            <person name="Baldrian P."/>
            <person name="Vilgalys R."/>
            <person name="Henrissat B."/>
            <person name="Grigoriev I.V."/>
            <person name="Hibbett D."/>
            <person name="Nagy L.G."/>
            <person name="Martin F.M."/>
        </authorList>
    </citation>
    <scope>NUCLEOTIDE SEQUENCE</scope>
    <source>
        <strain evidence="1">P2</strain>
    </source>
</reference>
<dbReference type="Proteomes" id="UP000886501">
    <property type="component" value="Unassembled WGS sequence"/>
</dbReference>
<proteinExistence type="predicted"/>
<reference evidence="1" key="2">
    <citation type="journal article" date="2020" name="Nat. Commun.">
        <title>Large-scale genome sequencing of mycorrhizal fungi provides insights into the early evolution of symbiotic traits.</title>
        <authorList>
            <person name="Miyauchi S."/>
            <person name="Kiss E."/>
            <person name="Kuo A."/>
            <person name="Drula E."/>
            <person name="Kohler A."/>
            <person name="Sanchez-Garcia M."/>
            <person name="Morin E."/>
            <person name="Andreopoulos B."/>
            <person name="Barry K.W."/>
            <person name="Bonito G."/>
            <person name="Buee M."/>
            <person name="Carver A."/>
            <person name="Chen C."/>
            <person name="Cichocki N."/>
            <person name="Clum A."/>
            <person name="Culley D."/>
            <person name="Crous P.W."/>
            <person name="Fauchery L."/>
            <person name="Girlanda M."/>
            <person name="Hayes R.D."/>
            <person name="Keri Z."/>
            <person name="LaButti K."/>
            <person name="Lipzen A."/>
            <person name="Lombard V."/>
            <person name="Magnuson J."/>
            <person name="Maillard F."/>
            <person name="Murat C."/>
            <person name="Nolan M."/>
            <person name="Ohm R.A."/>
            <person name="Pangilinan J."/>
            <person name="Pereira M.F."/>
            <person name="Perotto S."/>
            <person name="Peter M."/>
            <person name="Pfister S."/>
            <person name="Riley R."/>
            <person name="Sitrit Y."/>
            <person name="Stielow J.B."/>
            <person name="Szollosi G."/>
            <person name="Zifcakova L."/>
            <person name="Stursova M."/>
            <person name="Spatafora J.W."/>
            <person name="Tedersoo L."/>
            <person name="Vaario L.M."/>
            <person name="Yamada A."/>
            <person name="Yan M."/>
            <person name="Wang P."/>
            <person name="Xu J."/>
            <person name="Bruns T."/>
            <person name="Baldrian P."/>
            <person name="Vilgalys R."/>
            <person name="Dunand C."/>
            <person name="Henrissat B."/>
            <person name="Grigoriev I.V."/>
            <person name="Hibbett D."/>
            <person name="Nagy L.G."/>
            <person name="Martin F.M."/>
        </authorList>
    </citation>
    <scope>NUCLEOTIDE SEQUENCE</scope>
    <source>
        <strain evidence="1">P2</strain>
    </source>
</reference>
<dbReference type="EMBL" id="MU118208">
    <property type="protein sequence ID" value="KAF9643554.1"/>
    <property type="molecule type" value="Genomic_DNA"/>
</dbReference>
<organism evidence="1 2">
    <name type="scientific">Thelephora ganbajun</name>
    <name type="common">Ganba fungus</name>
    <dbReference type="NCBI Taxonomy" id="370292"/>
    <lineage>
        <taxon>Eukaryota</taxon>
        <taxon>Fungi</taxon>
        <taxon>Dikarya</taxon>
        <taxon>Basidiomycota</taxon>
        <taxon>Agaricomycotina</taxon>
        <taxon>Agaricomycetes</taxon>
        <taxon>Thelephorales</taxon>
        <taxon>Thelephoraceae</taxon>
        <taxon>Thelephora</taxon>
    </lineage>
</organism>
<sequence>MPYPPQPYPPLARPAPVGCVAMHQARLPSPGLAEPEDTVPETITINDADNTPCDATFVAESAKEDTSVQARSLAVAQYTSDFITEDLNWCFSSPGVDKDAYSRSSVSLDLTAVPLTLVDNDRASSDVSALDSPMDIQHDSATAHGEVKMGSGCGFDTSPHTIMEAISQLFFTVAFAHLSCPRHASPLVASDDACYQAHHTSSPVQIDLSAPRADDSSNEPNPSSLFTEPMSVSFVHPGSPLPPSSPGFINDYSMECSDDAPIPPSFPLSSSPVPSSSPSNFFTSSPTRYTPYTSPPTSPVPTQQFTAVPLTAYTNPLKRPYNSDTVATSTEDQDEGFGEEPAKKKKLNTHDPPQPKRSTHLSQHREYVKLKTPFRSPVTVATKDCPRYKDSSQSSEPDLPSLSIPFTQNNGTVNWSSSHEPRKDFMARVRTPRASGQFKSPLSAVAASGVGSRRLAVSASPNVQALQLRLQTLKRAVKIRNDGEGEKLERLAKKWTDVAREVAWEVWSVVKDNVQDVSKLGGGRGTFQNNWGWADKDKEGEVAGAERPSREDEVLSEEDEPPVAEDTMSVMLRKMGIDPATLGWDEGEERIRPLMQLLSMESRRFPQAKHPFEREGEQPCETLTEFSFPNLDRSTFP</sequence>